<evidence type="ECO:0000313" key="5">
    <source>
        <dbReference type="Proteomes" id="UP001058271"/>
    </source>
</evidence>
<proteinExistence type="inferred from homology"/>
<sequence>MSERQASPVEDRVRTYYNTPVPSSHPTVRTRYINYGYWADGCDNLDDACDAMADQLAGAVEMGEGDRVVDAGFGYADQDLHWLETRQPALIAGLNITPSQVEIAYERARERGMADRLDLRVASATDMPFESGTFDRVVSLEAAFLFDTREDFFREAFRVLRPGGMIATADVILREGRREERIRDLTPWNMYIPVANWYDREGYAERLRKAGFVDVEIRDITDRVYEPLHEFHRKRRRESGDPSSSEASLAEGTKYTAHQVYVIVCARKPVDPKAEEVLRDPFTVYSRIRERDPVIRAAMPGVEPFWMVTRYADVKMLLADSRFVLHGANVPGMADTANRIDQVQLAVGISPEYVEYSQASMLSLDGADHRRLRSLVSQAFTPARVAKLRPRVEEITARLLDRLPGLARDGVVDLSRHLATPVPIAVIAELVGVPEQERDRFRVAAWEWLAGAAPSGGTRQPGRRETAFDYIRDLIERRRAQPEDDLASALIRVHDEDGDRLNDTELVWTILTLVVAGYETTVHLIANGIVALLTHRDQLDLLRADYALMPGAVEEVMRWCGPVLCTHFRYATEDLEIAGQLVRKGEAVMPVAAGANFDPRVFDDPERLDVTREVPHNNGQVGFGYGLHFCLGAHLARLEAAVVFEALLRRYPDLALAVEPRKLQHGLDHMWKYLAVPVRLGSAAS</sequence>
<evidence type="ECO:0000256" key="1">
    <source>
        <dbReference type="ARBA" id="ARBA00010617"/>
    </source>
</evidence>
<dbReference type="InterPro" id="IPR013216">
    <property type="entry name" value="Methyltransf_11"/>
</dbReference>
<dbReference type="EMBL" id="CP073721">
    <property type="protein sequence ID" value="UWZ39281.1"/>
    <property type="molecule type" value="Genomic_DNA"/>
</dbReference>
<dbReference type="CDD" id="cd02440">
    <property type="entry name" value="AdoMet_MTases"/>
    <property type="match status" value="1"/>
</dbReference>
<dbReference type="Gene3D" id="1.10.630.10">
    <property type="entry name" value="Cytochrome P450"/>
    <property type="match status" value="1"/>
</dbReference>
<keyword evidence="2" id="KW-0503">Monooxygenase</keyword>
<dbReference type="PROSITE" id="PS00086">
    <property type="entry name" value="CYTOCHROME_P450"/>
    <property type="match status" value="1"/>
</dbReference>
<dbReference type="Pfam" id="PF00067">
    <property type="entry name" value="p450"/>
    <property type="match status" value="1"/>
</dbReference>
<dbReference type="InterPro" id="IPR002397">
    <property type="entry name" value="Cyt_P450_B"/>
</dbReference>
<dbReference type="PANTHER" id="PTHR46696">
    <property type="entry name" value="P450, PUTATIVE (EUROFUNG)-RELATED"/>
    <property type="match status" value="1"/>
</dbReference>
<evidence type="ECO:0000256" key="2">
    <source>
        <dbReference type="RuleBase" id="RU000461"/>
    </source>
</evidence>
<dbReference type="InterPro" id="IPR036396">
    <property type="entry name" value="Cyt_P450_sf"/>
</dbReference>
<dbReference type="InterPro" id="IPR029063">
    <property type="entry name" value="SAM-dependent_MTases_sf"/>
</dbReference>
<dbReference type="Pfam" id="PF08241">
    <property type="entry name" value="Methyltransf_11"/>
    <property type="match status" value="1"/>
</dbReference>
<evidence type="ECO:0000259" key="3">
    <source>
        <dbReference type="Pfam" id="PF08241"/>
    </source>
</evidence>
<keyword evidence="2" id="KW-0560">Oxidoreductase</keyword>
<dbReference type="InterPro" id="IPR017972">
    <property type="entry name" value="Cyt_P450_CS"/>
</dbReference>
<dbReference type="InterPro" id="IPR001128">
    <property type="entry name" value="Cyt_P450"/>
</dbReference>
<dbReference type="PRINTS" id="PR00359">
    <property type="entry name" value="BP450"/>
</dbReference>
<dbReference type="CDD" id="cd11029">
    <property type="entry name" value="CYP107-like"/>
    <property type="match status" value="1"/>
</dbReference>
<gene>
    <name evidence="4" type="ORF">Drose_14205</name>
</gene>
<dbReference type="SUPFAM" id="SSF53335">
    <property type="entry name" value="S-adenosyl-L-methionine-dependent methyltransferases"/>
    <property type="match status" value="1"/>
</dbReference>
<reference evidence="4" key="1">
    <citation type="submission" date="2021-04" db="EMBL/GenBank/DDBJ databases">
        <title>Biosynthetic gene clusters of Dactylosporangioum roseum.</title>
        <authorList>
            <person name="Hartkoorn R.C."/>
            <person name="Beaudoing E."/>
            <person name="Hot D."/>
            <person name="Moureu S."/>
        </authorList>
    </citation>
    <scope>NUCLEOTIDE SEQUENCE</scope>
    <source>
        <strain evidence="4">NRRL B-16295</strain>
    </source>
</reference>
<name>A0ABY5ZB80_9ACTN</name>
<keyword evidence="2" id="KW-0408">Iron</keyword>
<dbReference type="SUPFAM" id="SSF48264">
    <property type="entry name" value="Cytochrome P450"/>
    <property type="match status" value="1"/>
</dbReference>
<dbReference type="Gene3D" id="3.40.50.150">
    <property type="entry name" value="Vaccinia Virus protein VP39"/>
    <property type="match status" value="1"/>
</dbReference>
<accession>A0ABY5ZB80</accession>
<evidence type="ECO:0000313" key="4">
    <source>
        <dbReference type="EMBL" id="UWZ39281.1"/>
    </source>
</evidence>
<dbReference type="Proteomes" id="UP001058271">
    <property type="component" value="Chromosome"/>
</dbReference>
<protein>
    <submittedName>
        <fullName evidence="4">Cytochrome P450</fullName>
    </submittedName>
</protein>
<keyword evidence="2" id="KW-0479">Metal-binding</keyword>
<dbReference type="PANTHER" id="PTHR46696:SF1">
    <property type="entry name" value="CYTOCHROME P450 YJIB-RELATED"/>
    <property type="match status" value="1"/>
</dbReference>
<organism evidence="4 5">
    <name type="scientific">Dactylosporangium roseum</name>
    <dbReference type="NCBI Taxonomy" id="47989"/>
    <lineage>
        <taxon>Bacteria</taxon>
        <taxon>Bacillati</taxon>
        <taxon>Actinomycetota</taxon>
        <taxon>Actinomycetes</taxon>
        <taxon>Micromonosporales</taxon>
        <taxon>Micromonosporaceae</taxon>
        <taxon>Dactylosporangium</taxon>
    </lineage>
</organism>
<feature type="domain" description="Methyltransferase type 11" evidence="3">
    <location>
        <begin position="70"/>
        <end position="167"/>
    </location>
</feature>
<comment type="similarity">
    <text evidence="1 2">Belongs to the cytochrome P450 family.</text>
</comment>
<keyword evidence="2" id="KW-0349">Heme</keyword>
<keyword evidence="5" id="KW-1185">Reference proteome</keyword>
<dbReference type="RefSeq" id="WP_260728681.1">
    <property type="nucleotide sequence ID" value="NZ_BAAABS010000047.1"/>
</dbReference>